<dbReference type="RefSeq" id="WP_117159297.1">
    <property type="nucleotide sequence ID" value="NZ_QVID01000001.1"/>
</dbReference>
<reference evidence="1 2" key="1">
    <citation type="journal article" date="2007" name="Int. J. Syst. Evol. Microbiol.">
        <title>Marixanthomonas ophiurae gen. nov., sp. nov., a marine bacterium of the family Flavobacteriaceae isolated from a deep-sea brittle star.</title>
        <authorList>
            <person name="Romanenko L.A."/>
            <person name="Uchino M."/>
            <person name="Frolova G.M."/>
            <person name="Mikhailov V.V."/>
        </authorList>
    </citation>
    <scope>NUCLEOTIDE SEQUENCE [LARGE SCALE GENOMIC DNA]</scope>
    <source>
        <strain evidence="1 2">KMM 3046</strain>
    </source>
</reference>
<dbReference type="Gene3D" id="3.90.640.20">
    <property type="entry name" value="Heat-shock cognate protein, ATPase"/>
    <property type="match status" value="1"/>
</dbReference>
<proteinExistence type="predicted"/>
<dbReference type="PROSITE" id="PS51257">
    <property type="entry name" value="PROKAR_LIPOPROTEIN"/>
    <property type="match status" value="1"/>
</dbReference>
<comment type="caution">
    <text evidence="1">The sequence shown here is derived from an EMBL/GenBank/DDBJ whole genome shotgun (WGS) entry which is preliminary data.</text>
</comment>
<dbReference type="Gene3D" id="3.30.565.40">
    <property type="entry name" value="Fervidobacterium nodosum Rt17-B1 like"/>
    <property type="match status" value="1"/>
</dbReference>
<organism evidence="1 2">
    <name type="scientific">Marixanthomonas ophiurae</name>
    <dbReference type="NCBI Taxonomy" id="387659"/>
    <lineage>
        <taxon>Bacteria</taxon>
        <taxon>Pseudomonadati</taxon>
        <taxon>Bacteroidota</taxon>
        <taxon>Flavobacteriia</taxon>
        <taxon>Flavobacteriales</taxon>
        <taxon>Flavobacteriaceae</taxon>
        <taxon>Marixanthomonas</taxon>
    </lineage>
</organism>
<dbReference type="OrthoDB" id="1137644at2"/>
<name>A0A3E1QDK9_9FLAO</name>
<dbReference type="EMBL" id="QVID01000001">
    <property type="protein sequence ID" value="RFN60238.1"/>
    <property type="molecule type" value="Genomic_DNA"/>
</dbReference>
<sequence>MRILLIYFLVFIVFACKNDPKQTESETETDKNLVETVKDSVPTNREDVELKKQQSIILKQKTLKEKPDEKFELQELIIAKNFKKEADLYTLDFHYPLLNEKIKAGYANFNEYINDYYVGITAIEARILEDAELICDTVATNRFREKRTIDYKIYSVNDKLISMLFYKENFYRRTLHPSYSFDCINFDLEQSVFMTYEDFFVEGSEEDLRKILNNLLVEKITAGDMYYDCWEITVDDFFEYKNNFVVNDTYIEYYFDDCVICPSYTGSYSIKIPLERLMPILRISKRNPLFG</sequence>
<dbReference type="AlphaFoldDB" id="A0A3E1QDK9"/>
<evidence type="ECO:0000313" key="1">
    <source>
        <dbReference type="EMBL" id="RFN60238.1"/>
    </source>
</evidence>
<protein>
    <submittedName>
        <fullName evidence="1">DUF3298 domain-containing protein</fullName>
    </submittedName>
</protein>
<dbReference type="Proteomes" id="UP000261082">
    <property type="component" value="Unassembled WGS sequence"/>
</dbReference>
<accession>A0A3E1QDK9</accession>
<gene>
    <name evidence="1" type="ORF">DZ858_09415</name>
</gene>
<dbReference type="InterPro" id="IPR037126">
    <property type="entry name" value="PdaC/RsiV-like_sf"/>
</dbReference>
<keyword evidence="2" id="KW-1185">Reference proteome</keyword>
<evidence type="ECO:0000313" key="2">
    <source>
        <dbReference type="Proteomes" id="UP000261082"/>
    </source>
</evidence>